<dbReference type="EMBL" id="JARGYC010000009">
    <property type="protein sequence ID" value="MDF0600109.1"/>
    <property type="molecule type" value="Genomic_DNA"/>
</dbReference>
<reference evidence="2" key="1">
    <citation type="submission" date="2023-03" db="EMBL/GenBank/DDBJ databases">
        <title>Multiphase analysis and comparison of six strains from genera Psychromarinibacter, Lutimaribacter, and Maritimibacter, including a novel species: Psychromarinibacter sediminicola sp. nov.</title>
        <authorList>
            <person name="Wang Y.-H."/>
            <person name="Ye M.-Q."/>
            <person name="Du Z.-J."/>
        </authorList>
    </citation>
    <scope>NUCLEOTIDE SEQUENCE</scope>
    <source>
        <strain evidence="2">C21-152</strain>
    </source>
</reference>
<proteinExistence type="predicted"/>
<organism evidence="2 3">
    <name type="scientific">Psychromarinibacter sediminicola</name>
    <dbReference type="NCBI Taxonomy" id="3033385"/>
    <lineage>
        <taxon>Bacteria</taxon>
        <taxon>Pseudomonadati</taxon>
        <taxon>Pseudomonadota</taxon>
        <taxon>Alphaproteobacteria</taxon>
        <taxon>Rhodobacterales</taxon>
        <taxon>Paracoccaceae</taxon>
        <taxon>Psychromarinibacter</taxon>
    </lineage>
</organism>
<dbReference type="AlphaFoldDB" id="A0AAE3NPK3"/>
<sequence>MRRLVFFALSAWLGALPAAAQDCATLMAAFRVPEPPRNVRAPAPPTEALGCTRDQLAMFQKNLAAIAEAAPVAGPEQLYGTWLGDNVLGYVAGIMVPGQEVLRIAPGEAPGSLHVRQYWIKAVLPDGAPMPWTPGAGYAGLLSEGRLIPGGGRKGGYTRDYDDSFAYSGRSFEFDRSVDLFVKFSVNYFERPLAFLRDGDTLVIRYNRMDPYMREDTEDTATFTRVADDAPDIAILLVAAGELSQAQHFDCLSHQISEGQGPLFDALAPLSPAETVRLLEPVAMADAERYALSRVTPDAQGADWAERMQAVAEGLIALYDDPEFRPLMEALASGDLGCPPLY</sequence>
<protein>
    <submittedName>
        <fullName evidence="2">Uncharacterized protein</fullName>
    </submittedName>
</protein>
<evidence type="ECO:0000313" key="2">
    <source>
        <dbReference type="EMBL" id="MDF0600109.1"/>
    </source>
</evidence>
<evidence type="ECO:0000313" key="3">
    <source>
        <dbReference type="Proteomes" id="UP001220964"/>
    </source>
</evidence>
<gene>
    <name evidence="2" type="ORF">P1J78_05140</name>
</gene>
<dbReference type="Proteomes" id="UP001220964">
    <property type="component" value="Unassembled WGS sequence"/>
</dbReference>
<keyword evidence="1" id="KW-0732">Signal</keyword>
<feature type="signal peptide" evidence="1">
    <location>
        <begin position="1"/>
        <end position="20"/>
    </location>
</feature>
<keyword evidence="3" id="KW-1185">Reference proteome</keyword>
<name>A0AAE3NPK3_9RHOB</name>
<comment type="caution">
    <text evidence="2">The sequence shown here is derived from an EMBL/GenBank/DDBJ whole genome shotgun (WGS) entry which is preliminary data.</text>
</comment>
<feature type="chain" id="PRO_5042279307" evidence="1">
    <location>
        <begin position="21"/>
        <end position="342"/>
    </location>
</feature>
<evidence type="ECO:0000256" key="1">
    <source>
        <dbReference type="SAM" id="SignalP"/>
    </source>
</evidence>
<dbReference type="RefSeq" id="WP_275566252.1">
    <property type="nucleotide sequence ID" value="NZ_JARGYC010000009.1"/>
</dbReference>
<accession>A0AAE3NPK3</accession>